<keyword evidence="10 11" id="KW-0472">Membrane</keyword>
<keyword evidence="14" id="KW-1185">Reference proteome</keyword>
<evidence type="ECO:0000256" key="10">
    <source>
        <dbReference type="ARBA" id="ARBA00023136"/>
    </source>
</evidence>
<feature type="transmembrane region" description="Helical" evidence="11">
    <location>
        <begin position="208"/>
        <end position="232"/>
    </location>
</feature>
<evidence type="ECO:0000256" key="5">
    <source>
        <dbReference type="ARBA" id="ARBA00022723"/>
    </source>
</evidence>
<dbReference type="PANTHER" id="PTHR43221">
    <property type="entry name" value="PROTEASE HTPX"/>
    <property type="match status" value="1"/>
</dbReference>
<keyword evidence="8 11" id="KW-1133">Transmembrane helix</keyword>
<evidence type="ECO:0000256" key="1">
    <source>
        <dbReference type="ARBA" id="ARBA00001947"/>
    </source>
</evidence>
<dbReference type="OrthoDB" id="15218at2"/>
<keyword evidence="3 13" id="KW-0645">Protease</keyword>
<evidence type="ECO:0000256" key="6">
    <source>
        <dbReference type="ARBA" id="ARBA00022801"/>
    </source>
</evidence>
<dbReference type="InterPro" id="IPR050083">
    <property type="entry name" value="HtpX_protease"/>
</dbReference>
<protein>
    <submittedName>
        <fullName evidence="13">Zn-dependent protease with chaperone function</fullName>
    </submittedName>
</protein>
<dbReference type="GO" id="GO:0006508">
    <property type="term" value="P:proteolysis"/>
    <property type="evidence" value="ECO:0007669"/>
    <property type="project" value="UniProtKB-KW"/>
</dbReference>
<comment type="caution">
    <text evidence="13">The sequence shown here is derived from an EMBL/GenBank/DDBJ whole genome shotgun (WGS) entry which is preliminary data.</text>
</comment>
<dbReference type="RefSeq" id="WP_142103439.1">
    <property type="nucleotide sequence ID" value="NZ_VFPH01000002.1"/>
</dbReference>
<dbReference type="EMBL" id="VFPH01000002">
    <property type="protein sequence ID" value="TQM36551.1"/>
    <property type="molecule type" value="Genomic_DNA"/>
</dbReference>
<keyword evidence="7" id="KW-0862">Zinc</keyword>
<evidence type="ECO:0000256" key="8">
    <source>
        <dbReference type="ARBA" id="ARBA00022989"/>
    </source>
</evidence>
<dbReference type="GO" id="GO:0004222">
    <property type="term" value="F:metalloendopeptidase activity"/>
    <property type="evidence" value="ECO:0007669"/>
    <property type="project" value="InterPro"/>
</dbReference>
<evidence type="ECO:0000256" key="4">
    <source>
        <dbReference type="ARBA" id="ARBA00022692"/>
    </source>
</evidence>
<name>A0A543FRZ1_9PSEU</name>
<feature type="transmembrane region" description="Helical" evidence="11">
    <location>
        <begin position="174"/>
        <end position="196"/>
    </location>
</feature>
<keyword evidence="6" id="KW-0378">Hydrolase</keyword>
<dbReference type="CDD" id="cd07340">
    <property type="entry name" value="M48B_Htpx_like"/>
    <property type="match status" value="1"/>
</dbReference>
<reference evidence="13 14" key="1">
    <citation type="submission" date="2019-06" db="EMBL/GenBank/DDBJ databases">
        <title>Sequencing the genomes of 1000 actinobacteria strains.</title>
        <authorList>
            <person name="Klenk H.-P."/>
        </authorList>
    </citation>
    <scope>NUCLEOTIDE SEQUENCE [LARGE SCALE GENOMIC DNA]</scope>
    <source>
        <strain evidence="13 14">DSM 45511</strain>
    </source>
</reference>
<evidence type="ECO:0000256" key="7">
    <source>
        <dbReference type="ARBA" id="ARBA00022833"/>
    </source>
</evidence>
<evidence type="ECO:0000313" key="13">
    <source>
        <dbReference type="EMBL" id="TQM36551.1"/>
    </source>
</evidence>
<dbReference type="AlphaFoldDB" id="A0A543FRZ1"/>
<evidence type="ECO:0000259" key="12">
    <source>
        <dbReference type="Pfam" id="PF01435"/>
    </source>
</evidence>
<dbReference type="InterPro" id="IPR001915">
    <property type="entry name" value="Peptidase_M48"/>
</dbReference>
<dbReference type="GO" id="GO:0046872">
    <property type="term" value="F:metal ion binding"/>
    <property type="evidence" value="ECO:0007669"/>
    <property type="project" value="UniProtKB-KW"/>
</dbReference>
<dbReference type="Pfam" id="PF01435">
    <property type="entry name" value="Peptidase_M48"/>
    <property type="match status" value="1"/>
</dbReference>
<evidence type="ECO:0000256" key="2">
    <source>
        <dbReference type="ARBA" id="ARBA00022475"/>
    </source>
</evidence>
<organism evidence="13 14">
    <name type="scientific">Pseudonocardia cypriaca</name>
    <dbReference type="NCBI Taxonomy" id="882449"/>
    <lineage>
        <taxon>Bacteria</taxon>
        <taxon>Bacillati</taxon>
        <taxon>Actinomycetota</taxon>
        <taxon>Actinomycetes</taxon>
        <taxon>Pseudonocardiales</taxon>
        <taxon>Pseudonocardiaceae</taxon>
        <taxon>Pseudonocardia</taxon>
    </lineage>
</organism>
<feature type="transmembrane region" description="Helical" evidence="11">
    <location>
        <begin position="46"/>
        <end position="66"/>
    </location>
</feature>
<keyword evidence="5" id="KW-0479">Metal-binding</keyword>
<evidence type="ECO:0000256" key="11">
    <source>
        <dbReference type="SAM" id="Phobius"/>
    </source>
</evidence>
<feature type="domain" description="Peptidase M48" evidence="12">
    <location>
        <begin position="102"/>
        <end position="312"/>
    </location>
</feature>
<keyword evidence="9" id="KW-0482">Metalloprotease</keyword>
<keyword evidence="2" id="KW-1003">Cell membrane</keyword>
<evidence type="ECO:0000256" key="9">
    <source>
        <dbReference type="ARBA" id="ARBA00023049"/>
    </source>
</evidence>
<comment type="cofactor">
    <cofactor evidence="1">
        <name>Zn(2+)</name>
        <dbReference type="ChEBI" id="CHEBI:29105"/>
    </cofactor>
</comment>
<proteinExistence type="predicted"/>
<dbReference type="PANTHER" id="PTHR43221:SF2">
    <property type="entry name" value="PROTEASE HTPX HOMOLOG"/>
    <property type="match status" value="1"/>
</dbReference>
<evidence type="ECO:0000256" key="3">
    <source>
        <dbReference type="ARBA" id="ARBA00022670"/>
    </source>
</evidence>
<dbReference type="Gene3D" id="3.30.2010.10">
    <property type="entry name" value="Metalloproteases ('zincins'), catalytic domain"/>
    <property type="match status" value="1"/>
</dbReference>
<dbReference type="Proteomes" id="UP000319818">
    <property type="component" value="Unassembled WGS sequence"/>
</dbReference>
<gene>
    <name evidence="13" type="ORF">FB388_3731</name>
</gene>
<keyword evidence="4 11" id="KW-0812">Transmembrane</keyword>
<feature type="transmembrane region" description="Helical" evidence="11">
    <location>
        <begin position="17"/>
        <end position="40"/>
    </location>
</feature>
<sequence length="622" mass="64925">MDFFERQRTARGTSVKLVVLFVLAVLASVAVIDVIAVLAMQGRGNVVGVLVVVSACTLLVIAGGMIGKTFSLRKGGAAVAASVGAVPVDPTTTDPALRRFVNVVEEMSIASGVPMPRLFVLPLEEGINAFAAGFTPADAAITVTGGALSRLTRDELQGVIGHEFSHVLNGDMRLGIRLIGLLHGIMLLGLIGSRILALSGRGSDRKGIPPVVAIALAATVVGFVGQFFAGLIKAAVSRQREWLADASAVQFTRQPAGLAGALKKIAGMPAGSRLADERSAKEVSHLLFGEGRRFSRLFSTHPPIHERIVALDPTFREADLETLRERWHDELPHGMAGDATSGLAPGVRAPVAVTPAQVSGRAATIGPDDLDHGAALNAQIPPHIHQLAMQPSTAAAVVLAMFVSGEPGLRATQLVAVQERLGNATARSVDALAAELAALPRHLRLPVVSLASPQLTGRPDHEQQALLAALDDLALADGAVSLFEYCLTRTVRTTVQDAADPASRSRPGSTTVRRATDEIVTVLAALATAGNPDPVAARQAFSGAFAHLRTGAPVPDMPAGGSWRRLDACWPALDGLARLEKRLLVEAMVAAVLDDGKLTTQEAELLRAACALVHVPLPALVA</sequence>
<evidence type="ECO:0000313" key="14">
    <source>
        <dbReference type="Proteomes" id="UP000319818"/>
    </source>
</evidence>
<accession>A0A543FRZ1</accession>